<protein>
    <submittedName>
        <fullName evidence="11">Ferredoxin:protochlorophyllide reductase (ATP-dependent) subunit N</fullName>
        <ecNumber evidence="11">1.3.7.7</ecNumber>
    </submittedName>
</protein>
<dbReference type="NCBIfam" id="TIGR01279">
    <property type="entry name" value="DPOR_bchN"/>
    <property type="match status" value="1"/>
</dbReference>
<dbReference type="InterPro" id="IPR050293">
    <property type="entry name" value="LIPOR_BchN/ChlN"/>
</dbReference>
<evidence type="ECO:0000256" key="9">
    <source>
        <dbReference type="ARBA" id="ARBA00023171"/>
    </source>
</evidence>
<accession>A0ABX8B3X7</accession>
<evidence type="ECO:0000256" key="5">
    <source>
        <dbReference type="ARBA" id="ARBA00022840"/>
    </source>
</evidence>
<sequence length="429" mass="46895">MASLNVIREASCAEGFCSLGCIAWLYRKIRGSFFLIVGSHTCQYFMQSALSVMIFSEPRFATAIIEESDLAAKTADFAHLELDRIVGDIVREYNPTIIFLVGTCPAEIIKVDLQNIGEMLTQKYARPVMFAPVSGLEHTFTQGEDGVLQALLTISPEEAPGTPRELLLVGAVGDLVEDEILEQLAALEIPVRGVLPARDPRRLPAIGPNTVAVALQPYLSMTMNALKRRGVEVLACRTPIGPTATRQFYEAICRAFGKEPPASLATLEAEAWERIGPEREMLIGKRVAIIGDNLLELPIANLLHEMGAEIVELSTPYFNRKAMAADVACLPEGLTLYEKPDVIAQAERVIALKPDLTICGLGLANPFESRGLPTKWSIEFTFTPIHGFKHAKDLAEIIARPVRRGNLMAQRGWYVNQPTDAARAGSATA</sequence>
<keyword evidence="8" id="KW-0411">Iron-sulfur</keyword>
<keyword evidence="7" id="KW-0408">Iron</keyword>
<evidence type="ECO:0000313" key="12">
    <source>
        <dbReference type="Proteomes" id="UP000677668"/>
    </source>
</evidence>
<keyword evidence="6 11" id="KW-0560">Oxidoreductase</keyword>
<gene>
    <name evidence="11" type="ORF">J8C05_05050</name>
</gene>
<reference evidence="11 12" key="1">
    <citation type="submission" date="2021-03" db="EMBL/GenBank/DDBJ databases">
        <title>Genomic and phenotypic characterization of Chloracidobacterium isolates provides evidence for multiple species.</title>
        <authorList>
            <person name="Saini M.K."/>
            <person name="Costas A.M.G."/>
            <person name="Tank M."/>
            <person name="Bryant D.A."/>
        </authorList>
    </citation>
    <scope>NUCLEOTIDE SEQUENCE [LARGE SCALE GENOMIC DNA]</scope>
    <source>
        <strain evidence="11 12">N</strain>
    </source>
</reference>
<dbReference type="InterPro" id="IPR005970">
    <property type="entry name" value="Protochl_reductN"/>
</dbReference>
<organism evidence="11 12">
    <name type="scientific">Chloracidobacterium sp. N</name>
    <dbReference type="NCBI Taxonomy" id="2821540"/>
    <lineage>
        <taxon>Bacteria</taxon>
        <taxon>Pseudomonadati</taxon>
        <taxon>Acidobacteriota</taxon>
        <taxon>Terriglobia</taxon>
        <taxon>Terriglobales</taxon>
        <taxon>Acidobacteriaceae</taxon>
        <taxon>Chloracidobacterium</taxon>
        <taxon>Chloracidobacterium aggregatum</taxon>
    </lineage>
</organism>
<dbReference type="RefSeq" id="WP_211423074.1">
    <property type="nucleotide sequence ID" value="NZ_CP072642.1"/>
</dbReference>
<keyword evidence="3" id="KW-0479">Metal-binding</keyword>
<dbReference type="PANTHER" id="PTHR39429">
    <property type="entry name" value="LIGHT-INDEPENDENT PROTOCHLOROPHYLLIDE REDUCTASE SUBUNIT N"/>
    <property type="match status" value="1"/>
</dbReference>
<dbReference type="SUPFAM" id="SSF53807">
    <property type="entry name" value="Helical backbone' metal receptor"/>
    <property type="match status" value="1"/>
</dbReference>
<dbReference type="GO" id="GO:0016491">
    <property type="term" value="F:oxidoreductase activity"/>
    <property type="evidence" value="ECO:0007669"/>
    <property type="project" value="UniProtKB-KW"/>
</dbReference>
<evidence type="ECO:0000259" key="10">
    <source>
        <dbReference type="Pfam" id="PF00148"/>
    </source>
</evidence>
<dbReference type="Gene3D" id="3.40.50.1980">
    <property type="entry name" value="Nitrogenase molybdenum iron protein domain"/>
    <property type="match status" value="3"/>
</dbReference>
<dbReference type="InterPro" id="IPR000510">
    <property type="entry name" value="Nase/OxRdtase_comp1"/>
</dbReference>
<evidence type="ECO:0000256" key="1">
    <source>
        <dbReference type="ARBA" id="ARBA00022485"/>
    </source>
</evidence>
<dbReference type="EC" id="1.3.7.7" evidence="11"/>
<evidence type="ECO:0000256" key="6">
    <source>
        <dbReference type="ARBA" id="ARBA00023002"/>
    </source>
</evidence>
<keyword evidence="5" id="KW-0067">ATP-binding</keyword>
<dbReference type="PIRSF" id="PIRSF000162">
    <property type="entry name" value="P_chlorophyll_rd"/>
    <property type="match status" value="1"/>
</dbReference>
<dbReference type="PANTHER" id="PTHR39429:SF3">
    <property type="entry name" value="LIGHT-INDEPENDENT PROTOCHLOROPHYLLIDE REDUCTASE SUBUNIT N"/>
    <property type="match status" value="1"/>
</dbReference>
<evidence type="ECO:0000256" key="8">
    <source>
        <dbReference type="ARBA" id="ARBA00023014"/>
    </source>
</evidence>
<keyword evidence="12" id="KW-1185">Reference proteome</keyword>
<dbReference type="Pfam" id="PF00148">
    <property type="entry name" value="Oxidored_nitro"/>
    <property type="match status" value="1"/>
</dbReference>
<dbReference type="EMBL" id="CP072642">
    <property type="protein sequence ID" value="QUV94807.1"/>
    <property type="molecule type" value="Genomic_DNA"/>
</dbReference>
<proteinExistence type="predicted"/>
<evidence type="ECO:0000256" key="3">
    <source>
        <dbReference type="ARBA" id="ARBA00022723"/>
    </source>
</evidence>
<evidence type="ECO:0000256" key="7">
    <source>
        <dbReference type="ARBA" id="ARBA00023004"/>
    </source>
</evidence>
<evidence type="ECO:0000256" key="2">
    <source>
        <dbReference type="ARBA" id="ARBA00022531"/>
    </source>
</evidence>
<keyword evidence="1" id="KW-0004">4Fe-4S</keyword>
<name>A0ABX8B3X7_9BACT</name>
<evidence type="ECO:0000313" key="11">
    <source>
        <dbReference type="EMBL" id="QUV94807.1"/>
    </source>
</evidence>
<dbReference type="Proteomes" id="UP000677668">
    <property type="component" value="Chromosome 1"/>
</dbReference>
<evidence type="ECO:0000256" key="4">
    <source>
        <dbReference type="ARBA" id="ARBA00022741"/>
    </source>
</evidence>
<keyword evidence="9" id="KW-0149">Chlorophyll biosynthesis</keyword>
<dbReference type="NCBIfam" id="NF002768">
    <property type="entry name" value="PRK02842.1"/>
    <property type="match status" value="1"/>
</dbReference>
<feature type="domain" description="Nitrogenase/oxidoreductase component 1" evidence="10">
    <location>
        <begin position="18"/>
        <end position="401"/>
    </location>
</feature>
<keyword evidence="4" id="KW-0547">Nucleotide-binding</keyword>
<keyword evidence="2" id="KW-0602">Photosynthesis</keyword>